<dbReference type="Ensembl" id="ENSCATT00000068802.1">
    <property type="protein sequence ID" value="ENSCATP00000044361.1"/>
    <property type="gene ID" value="ENSCATG00000044600.1"/>
</dbReference>
<sequence>KKGVLHAFLAPTLFSLCLASHFVFVDDMAELLLGESKLEQYLKEHPLRQGASPRGPKPQLTEVRKHLTAALDRGNLKSEFLQESNLIMAKLNYVEGDYKEALNIYARVGLDDLPLTAAPPYRLRVIAEAYATKGLCLEKLPISSSTSNLHVDREQDVITCYEKAGDIALLYLQEIERVILSNIQNRSPKPGPAPHDQELGFFLETGLQRAHVLYFKNGIDVHEDQQNLTRGVGRFRELLRAVETRTTQNLRMTIARQLAEILLRGMCEQSYWNPLEDPPCQSPLDDPLRKGANTKTYTLTRRARVYSGENIFCPQENTEEALLLLLISESMANRDAVLSRIPEHKSDRLISLQSASVVYDLLTIALGRRGQYEMLSECLERAMKFAFEEFHLWYQFALSLMAAGKSARAVKVLKECIRLKPDDATIPLLAAKLCMGSLHWLEEAEKFAKTVVDVGEKTSEFKAKGYLALGLTYSLQATDASLRGMQEVLQRKALLAFQRAHSLSPTDHQAAFYLALQLAISRQIPEALGYVRQALQLQGDDANSLHLLALLLSAQKHYHDALNIIDMALMILGFSFPLLGMKLQSLCRGPDEALLTCKHMLQIWKSCYNLTNPSDSGRGSSLLDRTIADRRQLNTITLPDFSDPETGSVHATSVAASRVEQALSEVASSLQSSAPKQGPLHPWMTLAQIWLHAAEVYIGIGKPAEATACTQEAANLFPMSHNVLYMRGQIAELRGSMDEARRWYEEALAISPTHVKSMQRLALILHQLGRYSLAEKILRDAVQVNSTAHEVWNGLGEVLQAQGNDAALEASSPAVPFTIIPRVL</sequence>
<dbReference type="InterPro" id="IPR045819">
    <property type="entry name" value="TTC7_N"/>
</dbReference>
<feature type="repeat" description="TPR" evidence="1">
    <location>
        <begin position="721"/>
        <end position="754"/>
    </location>
</feature>
<feature type="signal peptide" evidence="2">
    <location>
        <begin position="1"/>
        <end position="19"/>
    </location>
</feature>
<dbReference type="AlphaFoldDB" id="A0A2K5P3W3"/>
<dbReference type="PANTHER" id="PTHR23083">
    <property type="entry name" value="TETRATRICOPEPTIDE REPEAT PROTEIN, TPR"/>
    <property type="match status" value="1"/>
</dbReference>
<dbReference type="PROSITE" id="PS50005">
    <property type="entry name" value="TPR"/>
    <property type="match status" value="2"/>
</dbReference>
<dbReference type="InterPro" id="IPR011990">
    <property type="entry name" value="TPR-like_helical_dom_sf"/>
</dbReference>
<name>A0A2K5P3W3_CERAT</name>
<evidence type="ECO:0000256" key="2">
    <source>
        <dbReference type="SAM" id="SignalP"/>
    </source>
</evidence>
<dbReference type="InterPro" id="IPR019734">
    <property type="entry name" value="TPR_rpt"/>
</dbReference>
<dbReference type="Pfam" id="PF12895">
    <property type="entry name" value="ANAPC3"/>
    <property type="match status" value="1"/>
</dbReference>
<evidence type="ECO:0000313" key="5">
    <source>
        <dbReference type="Proteomes" id="UP000233060"/>
    </source>
</evidence>
<accession>A0A2K5P3W3</accession>
<feature type="repeat" description="TPR" evidence="1">
    <location>
        <begin position="390"/>
        <end position="423"/>
    </location>
</feature>
<dbReference type="InterPro" id="IPR051722">
    <property type="entry name" value="Endocytosis_PI4K-reg_protein"/>
</dbReference>
<feature type="chain" id="PRO_5014348575" evidence="2">
    <location>
        <begin position="20"/>
        <end position="824"/>
    </location>
</feature>
<dbReference type="Proteomes" id="UP000233060">
    <property type="component" value="Unassembled WGS sequence"/>
</dbReference>
<dbReference type="GO" id="GO:0046854">
    <property type="term" value="P:phosphatidylinositol phosphate biosynthetic process"/>
    <property type="evidence" value="ECO:0007669"/>
    <property type="project" value="TreeGrafter"/>
</dbReference>
<dbReference type="FunFam" id="1.25.40.10:FF:000421">
    <property type="entry name" value="Tetratricopeptide repeat domain 7B"/>
    <property type="match status" value="1"/>
</dbReference>
<dbReference type="SMART" id="SM00028">
    <property type="entry name" value="TPR"/>
    <property type="match status" value="6"/>
</dbReference>
<dbReference type="PANTHER" id="PTHR23083:SF365">
    <property type="entry name" value="TETRATRICOPEPTIDE REPEAT PROTEIN 7B"/>
    <property type="match status" value="1"/>
</dbReference>
<keyword evidence="2" id="KW-0732">Signal</keyword>
<evidence type="ECO:0000313" key="4">
    <source>
        <dbReference type="Ensembl" id="ENSCATP00000044361.1"/>
    </source>
</evidence>
<keyword evidence="1" id="KW-0802">TPR repeat</keyword>
<evidence type="ECO:0000259" key="3">
    <source>
        <dbReference type="Pfam" id="PF19440"/>
    </source>
</evidence>
<dbReference type="Pfam" id="PF13424">
    <property type="entry name" value="TPR_12"/>
    <property type="match status" value="1"/>
</dbReference>
<gene>
    <name evidence="4" type="primary">TTC7B</name>
</gene>
<dbReference type="GeneTree" id="ENSGT00940000158474"/>
<dbReference type="SUPFAM" id="SSF48452">
    <property type="entry name" value="TPR-like"/>
    <property type="match status" value="2"/>
</dbReference>
<evidence type="ECO:0000256" key="1">
    <source>
        <dbReference type="PROSITE-ProRule" id="PRU00339"/>
    </source>
</evidence>
<protein>
    <submittedName>
        <fullName evidence="4">Tetratricopeptide repeat domain 7B</fullName>
    </submittedName>
</protein>
<feature type="domain" description="Tetratricopeptide repeat protein 7 N-terminal" evidence="3">
    <location>
        <begin position="19"/>
        <end position="379"/>
    </location>
</feature>
<dbReference type="GO" id="GO:0005886">
    <property type="term" value="C:plasma membrane"/>
    <property type="evidence" value="ECO:0007669"/>
    <property type="project" value="TreeGrafter"/>
</dbReference>
<keyword evidence="5" id="KW-1185">Reference proteome</keyword>
<organism evidence="4 5">
    <name type="scientific">Cercocebus atys</name>
    <name type="common">Sooty mangabey</name>
    <name type="synonym">Cercocebus torquatus atys</name>
    <dbReference type="NCBI Taxonomy" id="9531"/>
    <lineage>
        <taxon>Eukaryota</taxon>
        <taxon>Metazoa</taxon>
        <taxon>Chordata</taxon>
        <taxon>Craniata</taxon>
        <taxon>Vertebrata</taxon>
        <taxon>Euteleostomi</taxon>
        <taxon>Mammalia</taxon>
        <taxon>Eutheria</taxon>
        <taxon>Euarchontoglires</taxon>
        <taxon>Primates</taxon>
        <taxon>Haplorrhini</taxon>
        <taxon>Catarrhini</taxon>
        <taxon>Cercopithecidae</taxon>
        <taxon>Cercopithecinae</taxon>
        <taxon>Cercocebus</taxon>
    </lineage>
</organism>
<proteinExistence type="predicted"/>
<dbReference type="GO" id="GO:0072659">
    <property type="term" value="P:protein localization to plasma membrane"/>
    <property type="evidence" value="ECO:0007669"/>
    <property type="project" value="TreeGrafter"/>
</dbReference>
<dbReference type="Pfam" id="PF19440">
    <property type="entry name" value="TTC7_N"/>
    <property type="match status" value="1"/>
</dbReference>
<reference evidence="4" key="2">
    <citation type="submission" date="2025-09" db="UniProtKB">
        <authorList>
            <consortium name="Ensembl"/>
        </authorList>
    </citation>
    <scope>IDENTIFICATION</scope>
</reference>
<reference evidence="4" key="1">
    <citation type="submission" date="2025-08" db="UniProtKB">
        <authorList>
            <consortium name="Ensembl"/>
        </authorList>
    </citation>
    <scope>IDENTIFICATION</scope>
</reference>
<dbReference type="FunFam" id="1.25.40.10:FF:000035">
    <property type="entry name" value="Tetratricopeptide repeat domain 7B"/>
    <property type="match status" value="1"/>
</dbReference>
<dbReference type="Bgee" id="ENSCATG00000044600">
    <property type="expression patterns" value="Expressed in frontal cortex and 12 other cell types or tissues"/>
</dbReference>
<dbReference type="Gene3D" id="1.25.40.10">
    <property type="entry name" value="Tetratricopeptide repeat domain"/>
    <property type="match status" value="2"/>
</dbReference>
<dbReference type="Pfam" id="PF13181">
    <property type="entry name" value="TPR_8"/>
    <property type="match status" value="1"/>
</dbReference>